<dbReference type="InterPro" id="IPR036135">
    <property type="entry name" value="MoeA_linker/N_sf"/>
</dbReference>
<dbReference type="Gene3D" id="2.40.340.10">
    <property type="entry name" value="MoeA, C-terminal, domain IV"/>
    <property type="match status" value="1"/>
</dbReference>
<evidence type="ECO:0000256" key="5">
    <source>
        <dbReference type="ARBA" id="ARBA00047317"/>
    </source>
</evidence>
<proteinExistence type="inferred from homology"/>
<dbReference type="InterPro" id="IPR036688">
    <property type="entry name" value="MoeA_C_domain_IV_sf"/>
</dbReference>
<dbReference type="InterPro" id="IPR036425">
    <property type="entry name" value="MoaB/Mog-like_dom_sf"/>
</dbReference>
<organism evidence="9 10">
    <name type="scientific">Burkholderia cenocepacia</name>
    <dbReference type="NCBI Taxonomy" id="95486"/>
    <lineage>
        <taxon>Bacteria</taxon>
        <taxon>Pseudomonadati</taxon>
        <taxon>Pseudomonadota</taxon>
        <taxon>Betaproteobacteria</taxon>
        <taxon>Burkholderiales</taxon>
        <taxon>Burkholderiaceae</taxon>
        <taxon>Burkholderia</taxon>
        <taxon>Burkholderia cepacia complex</taxon>
    </lineage>
</organism>
<dbReference type="PANTHER" id="PTHR10192">
    <property type="entry name" value="MOLYBDOPTERIN BIOSYNTHESIS PROTEIN"/>
    <property type="match status" value="1"/>
</dbReference>
<evidence type="ECO:0000313" key="9">
    <source>
        <dbReference type="EMBL" id="CAB3965873.1"/>
    </source>
</evidence>
<evidence type="ECO:0000256" key="4">
    <source>
        <dbReference type="ARBA" id="ARBA00023150"/>
    </source>
</evidence>
<dbReference type="Gene3D" id="3.40.980.10">
    <property type="entry name" value="MoaB/Mog-like domain"/>
    <property type="match status" value="1"/>
</dbReference>
<keyword evidence="6" id="KW-0479">Metal-binding</keyword>
<dbReference type="Proteomes" id="UP000494322">
    <property type="component" value="Unassembled WGS sequence"/>
</dbReference>
<keyword evidence="7" id="KW-0472">Membrane</keyword>
<comment type="function">
    <text evidence="1 6">Catalyzes the insertion of molybdate into adenylated molybdopterin with the concomitant release of AMP.</text>
</comment>
<sequence length="371" mass="39018">MKLLTDFDTAQQHFASAFAPLGATTSVPIAEAAGHVLAAPLVAVLDQPPADQSAMDGYAVRYTDLAHGEPLHVAQRCYAGDTPAPLAPRTAARIFTGSVIPPGADTVVMQEHARERDGWVAFDAPQRSGSHIRRQGEEVRAGDRLVPAGDELVACGQPRAPQQIYNSNAPMLAALVSGTGAEVAMRLHAADTAAAVDRALRDLHAGCDLVICVGGASVGDKDLLRPALDTLGASFIVAGVRMKPGKPVALARLDTRPVVLLPGNPGAAMTAFALFVAPLIRRLQGRSARMPIVPSLPIDADFEPDPQRERFVRVHCTVGLDGTPALDTLRQQGAGTLQSLVQASGLARLPAGQRIVCGDAVPYYEFAHWLA</sequence>
<dbReference type="InterPro" id="IPR005111">
    <property type="entry name" value="MoeA_C_domain_IV"/>
</dbReference>
<protein>
    <recommendedName>
        <fullName evidence="6">Molybdopterin molybdenumtransferase</fullName>
        <ecNumber evidence="6">2.10.1.1</ecNumber>
    </recommendedName>
</protein>
<dbReference type="SUPFAM" id="SSF53218">
    <property type="entry name" value="Molybdenum cofactor biosynthesis proteins"/>
    <property type="match status" value="1"/>
</dbReference>
<evidence type="ECO:0000256" key="3">
    <source>
        <dbReference type="ARBA" id="ARBA00010763"/>
    </source>
</evidence>
<dbReference type="AlphaFoldDB" id="A0A6J5J2M1"/>
<dbReference type="Gene3D" id="3.90.105.10">
    <property type="entry name" value="Molybdopterin biosynthesis moea protein, domain 2"/>
    <property type="match status" value="1"/>
</dbReference>
<dbReference type="SUPFAM" id="SSF63882">
    <property type="entry name" value="MoeA N-terminal region -like"/>
    <property type="match status" value="1"/>
</dbReference>
<comment type="pathway">
    <text evidence="2 6">Cofactor biosynthesis; molybdopterin biosynthesis.</text>
</comment>
<dbReference type="EC" id="2.10.1.1" evidence="6"/>
<dbReference type="RefSeq" id="WP_175237847.1">
    <property type="nucleotide sequence ID" value="NZ_CABWIK020000008.1"/>
</dbReference>
<dbReference type="Gene3D" id="2.170.190.11">
    <property type="entry name" value="Molybdopterin biosynthesis moea protein, domain 3"/>
    <property type="match status" value="1"/>
</dbReference>
<evidence type="ECO:0000313" key="10">
    <source>
        <dbReference type="Proteomes" id="UP000494322"/>
    </source>
</evidence>
<keyword evidence="6" id="KW-0500">Molybdenum</keyword>
<dbReference type="EMBL" id="CABWIK020000008">
    <property type="protein sequence ID" value="CAB3965873.1"/>
    <property type="molecule type" value="Genomic_DNA"/>
</dbReference>
<evidence type="ECO:0000256" key="6">
    <source>
        <dbReference type="RuleBase" id="RU365090"/>
    </source>
</evidence>
<dbReference type="SUPFAM" id="SSF63867">
    <property type="entry name" value="MoeA C-terminal domain-like"/>
    <property type="match status" value="1"/>
</dbReference>
<gene>
    <name evidence="9" type="ORF">BCO9919_02014</name>
</gene>
<dbReference type="GO" id="GO:0046872">
    <property type="term" value="F:metal ion binding"/>
    <property type="evidence" value="ECO:0007669"/>
    <property type="project" value="UniProtKB-UniRule"/>
</dbReference>
<dbReference type="CDD" id="cd00887">
    <property type="entry name" value="MoeA"/>
    <property type="match status" value="1"/>
</dbReference>
<dbReference type="PANTHER" id="PTHR10192:SF5">
    <property type="entry name" value="GEPHYRIN"/>
    <property type="match status" value="1"/>
</dbReference>
<dbReference type="InterPro" id="IPR001453">
    <property type="entry name" value="MoaB/Mog_dom"/>
</dbReference>
<dbReference type="GO" id="GO:0006777">
    <property type="term" value="P:Mo-molybdopterin cofactor biosynthetic process"/>
    <property type="evidence" value="ECO:0007669"/>
    <property type="project" value="UniProtKB-UniRule"/>
</dbReference>
<dbReference type="InterPro" id="IPR008284">
    <property type="entry name" value="MoCF_biosynth_CS"/>
</dbReference>
<evidence type="ECO:0000256" key="1">
    <source>
        <dbReference type="ARBA" id="ARBA00002901"/>
    </source>
</evidence>
<feature type="transmembrane region" description="Helical" evidence="7">
    <location>
        <begin position="259"/>
        <end position="280"/>
    </location>
</feature>
<comment type="cofactor">
    <cofactor evidence="6">
        <name>Mg(2+)</name>
        <dbReference type="ChEBI" id="CHEBI:18420"/>
    </cofactor>
</comment>
<comment type="catalytic activity">
    <reaction evidence="5">
        <text>adenylyl-molybdopterin + molybdate = Mo-molybdopterin + AMP + H(+)</text>
        <dbReference type="Rhea" id="RHEA:35047"/>
        <dbReference type="ChEBI" id="CHEBI:15378"/>
        <dbReference type="ChEBI" id="CHEBI:36264"/>
        <dbReference type="ChEBI" id="CHEBI:62727"/>
        <dbReference type="ChEBI" id="CHEBI:71302"/>
        <dbReference type="ChEBI" id="CHEBI:456215"/>
        <dbReference type="EC" id="2.10.1.1"/>
    </reaction>
</comment>
<keyword evidence="4 6" id="KW-0501">Molybdenum cofactor biosynthesis</keyword>
<name>A0A6J5J2M1_9BURK</name>
<dbReference type="GO" id="GO:0005829">
    <property type="term" value="C:cytosol"/>
    <property type="evidence" value="ECO:0007669"/>
    <property type="project" value="TreeGrafter"/>
</dbReference>
<evidence type="ECO:0000259" key="8">
    <source>
        <dbReference type="SMART" id="SM00852"/>
    </source>
</evidence>
<feature type="domain" description="MoaB/Mog" evidence="8">
    <location>
        <begin position="144"/>
        <end position="282"/>
    </location>
</feature>
<dbReference type="InterPro" id="IPR005110">
    <property type="entry name" value="MoeA_linker/N"/>
</dbReference>
<dbReference type="SMART" id="SM00852">
    <property type="entry name" value="MoCF_biosynth"/>
    <property type="match status" value="1"/>
</dbReference>
<dbReference type="GO" id="GO:0061599">
    <property type="term" value="F:molybdopterin molybdotransferase activity"/>
    <property type="evidence" value="ECO:0007669"/>
    <property type="project" value="UniProtKB-UniRule"/>
</dbReference>
<keyword evidence="7" id="KW-0812">Transmembrane</keyword>
<reference evidence="9 10" key="1">
    <citation type="submission" date="2020-04" db="EMBL/GenBank/DDBJ databases">
        <authorList>
            <person name="Depoorter E."/>
        </authorList>
    </citation>
    <scope>NUCLEOTIDE SEQUENCE [LARGE SCALE GENOMIC DNA]</scope>
    <source>
        <strain evidence="9 10">BCC0132</strain>
    </source>
</reference>
<dbReference type="Pfam" id="PF03454">
    <property type="entry name" value="MoeA_C"/>
    <property type="match status" value="1"/>
</dbReference>
<evidence type="ECO:0000256" key="2">
    <source>
        <dbReference type="ARBA" id="ARBA00005046"/>
    </source>
</evidence>
<dbReference type="UniPathway" id="UPA00344"/>
<comment type="similarity">
    <text evidence="3 6">Belongs to the MoeA family.</text>
</comment>
<keyword evidence="6" id="KW-0460">Magnesium</keyword>
<keyword evidence="6" id="KW-0808">Transferase</keyword>
<accession>A0A6J5J2M1</accession>
<dbReference type="InterPro" id="IPR038987">
    <property type="entry name" value="MoeA-like"/>
</dbReference>
<dbReference type="PROSITE" id="PS01079">
    <property type="entry name" value="MOCF_BIOSYNTHESIS_2"/>
    <property type="match status" value="1"/>
</dbReference>
<keyword evidence="7" id="KW-1133">Transmembrane helix</keyword>
<evidence type="ECO:0000256" key="7">
    <source>
        <dbReference type="SAM" id="Phobius"/>
    </source>
</evidence>
<dbReference type="Pfam" id="PF03453">
    <property type="entry name" value="MoeA_N"/>
    <property type="match status" value="1"/>
</dbReference>